<name>A0A376FF34_ENTAS</name>
<keyword evidence="3" id="KW-0813">Transport</keyword>
<proteinExistence type="inferred from homology"/>
<gene>
    <name evidence="10" type="primary">fimD_5</name>
    <name evidence="10" type="ORF">NCTC12123_04484</name>
</gene>
<keyword evidence="7" id="KW-0472">Membrane</keyword>
<evidence type="ECO:0000256" key="7">
    <source>
        <dbReference type="ARBA" id="ARBA00023136"/>
    </source>
</evidence>
<dbReference type="Proteomes" id="UP000255163">
    <property type="component" value="Unassembled WGS sequence"/>
</dbReference>
<evidence type="ECO:0000256" key="5">
    <source>
        <dbReference type="ARBA" id="ARBA00022692"/>
    </source>
</evidence>
<keyword evidence="4" id="KW-1029">Fimbrium biogenesis</keyword>
<dbReference type="PANTHER" id="PTHR30451:SF21">
    <property type="entry name" value="FIMBRIAL USHER DOMAIN-CONTAINING PROTEIN YDET-RELATED"/>
    <property type="match status" value="1"/>
</dbReference>
<comment type="similarity">
    <text evidence="2">Belongs to the fimbrial export usher family.</text>
</comment>
<comment type="subcellular location">
    <subcellularLocation>
        <location evidence="1">Cell outer membrane</location>
        <topology evidence="1">Multi-pass membrane protein</topology>
    </subcellularLocation>
</comment>
<evidence type="ECO:0000256" key="2">
    <source>
        <dbReference type="ARBA" id="ARBA00008064"/>
    </source>
</evidence>
<accession>A0A376FF34</accession>
<dbReference type="GO" id="GO:0009297">
    <property type="term" value="P:pilus assembly"/>
    <property type="evidence" value="ECO:0007669"/>
    <property type="project" value="InterPro"/>
</dbReference>
<evidence type="ECO:0000313" key="11">
    <source>
        <dbReference type="Proteomes" id="UP000255163"/>
    </source>
</evidence>
<dbReference type="Pfam" id="PF13954">
    <property type="entry name" value="PapC_N"/>
    <property type="match status" value="1"/>
</dbReference>
<evidence type="ECO:0000313" key="10">
    <source>
        <dbReference type="EMBL" id="STD24562.1"/>
    </source>
</evidence>
<evidence type="ECO:0000256" key="3">
    <source>
        <dbReference type="ARBA" id="ARBA00022448"/>
    </source>
</evidence>
<dbReference type="EMBL" id="UFYI01000007">
    <property type="protein sequence ID" value="STD24562.1"/>
    <property type="molecule type" value="Genomic_DNA"/>
</dbReference>
<dbReference type="GO" id="GO:0015473">
    <property type="term" value="F:fimbrial usher porin activity"/>
    <property type="evidence" value="ECO:0007669"/>
    <property type="project" value="InterPro"/>
</dbReference>
<evidence type="ECO:0000256" key="8">
    <source>
        <dbReference type="ARBA" id="ARBA00023237"/>
    </source>
</evidence>
<feature type="domain" description="PapC N-terminal" evidence="9">
    <location>
        <begin position="13"/>
        <end position="111"/>
    </location>
</feature>
<keyword evidence="8" id="KW-0998">Cell outer membrane</keyword>
<keyword evidence="6" id="KW-0732">Signal</keyword>
<dbReference type="SUPFAM" id="SSF141729">
    <property type="entry name" value="FimD N-terminal domain-like"/>
    <property type="match status" value="1"/>
</dbReference>
<dbReference type="AlphaFoldDB" id="A0A376FF34"/>
<dbReference type="InterPro" id="IPR000015">
    <property type="entry name" value="Fimb_usher"/>
</dbReference>
<evidence type="ECO:0000256" key="4">
    <source>
        <dbReference type="ARBA" id="ARBA00022558"/>
    </source>
</evidence>
<keyword evidence="5" id="KW-0812">Transmembrane</keyword>
<dbReference type="PANTHER" id="PTHR30451">
    <property type="entry name" value="OUTER MEMBRANE USHER PROTEIN"/>
    <property type="match status" value="1"/>
</dbReference>
<evidence type="ECO:0000256" key="1">
    <source>
        <dbReference type="ARBA" id="ARBA00004571"/>
    </source>
</evidence>
<sequence>MIRQAVAAESELQFNPAFLNGESANSADLAWVNAGSALPPGDYNLNVYINTNYAFTGNVTFRLAEDSTGETLPCLTPEQFDALGIDSHQAKGGGLPLAQRCIFLTKAFANTQF</sequence>
<evidence type="ECO:0000256" key="6">
    <source>
        <dbReference type="ARBA" id="ARBA00022729"/>
    </source>
</evidence>
<protein>
    <submittedName>
        <fullName evidence="10">P pilus assembly protein, porin PapC</fullName>
    </submittedName>
</protein>
<dbReference type="Gene3D" id="3.10.20.410">
    <property type="match status" value="1"/>
</dbReference>
<dbReference type="GO" id="GO:0009279">
    <property type="term" value="C:cell outer membrane"/>
    <property type="evidence" value="ECO:0007669"/>
    <property type="project" value="UniProtKB-SubCell"/>
</dbReference>
<evidence type="ECO:0000259" key="9">
    <source>
        <dbReference type="Pfam" id="PF13954"/>
    </source>
</evidence>
<organism evidence="10 11">
    <name type="scientific">Enterobacter asburiae</name>
    <dbReference type="NCBI Taxonomy" id="61645"/>
    <lineage>
        <taxon>Bacteria</taxon>
        <taxon>Pseudomonadati</taxon>
        <taxon>Pseudomonadota</taxon>
        <taxon>Gammaproteobacteria</taxon>
        <taxon>Enterobacterales</taxon>
        <taxon>Enterobacteriaceae</taxon>
        <taxon>Enterobacter</taxon>
        <taxon>Enterobacter cloacae complex</taxon>
    </lineage>
</organism>
<reference evidence="10 11" key="1">
    <citation type="submission" date="2018-06" db="EMBL/GenBank/DDBJ databases">
        <authorList>
            <consortium name="Pathogen Informatics"/>
            <person name="Doyle S."/>
        </authorList>
    </citation>
    <scope>NUCLEOTIDE SEQUENCE [LARGE SCALE GENOMIC DNA]</scope>
    <source>
        <strain evidence="10 11">NCTC12123</strain>
    </source>
</reference>
<dbReference type="InterPro" id="IPR037224">
    <property type="entry name" value="PapC_N_sf"/>
</dbReference>
<dbReference type="InterPro" id="IPR025885">
    <property type="entry name" value="PapC_N"/>
</dbReference>